<evidence type="ECO:0000256" key="1">
    <source>
        <dbReference type="SAM" id="MobiDB-lite"/>
    </source>
</evidence>
<evidence type="ECO:0008006" key="3">
    <source>
        <dbReference type="Google" id="ProtNLM"/>
    </source>
</evidence>
<protein>
    <recommendedName>
        <fullName evidence="3">Chlorosome envelope protein H</fullName>
    </recommendedName>
</protein>
<dbReference type="HOGENOM" id="CLU_1040903_0_0_10"/>
<dbReference type="STRING" id="331678.Cphamn1_0945"/>
<dbReference type="OrthoDB" id="598266at2"/>
<feature type="compositionally biased region" description="Polar residues" evidence="1">
    <location>
        <begin position="7"/>
        <end position="23"/>
    </location>
</feature>
<dbReference type="KEGG" id="cpb:Cphamn1_0945"/>
<dbReference type="eggNOG" id="ENOG50342UV">
    <property type="taxonomic scope" value="Bacteria"/>
</dbReference>
<accession>B3EPL2</accession>
<organism evidence="2">
    <name type="scientific">Chlorobium phaeobacteroides (strain BS1)</name>
    <dbReference type="NCBI Taxonomy" id="331678"/>
    <lineage>
        <taxon>Bacteria</taxon>
        <taxon>Pseudomonadati</taxon>
        <taxon>Chlorobiota</taxon>
        <taxon>Chlorobiia</taxon>
        <taxon>Chlorobiales</taxon>
        <taxon>Chlorobiaceae</taxon>
        <taxon>Chlorobium/Pelodictyon group</taxon>
        <taxon>Chlorobium</taxon>
    </lineage>
</organism>
<sequence length="267" mass="28566">MAEEIRNSSGTPETAQNETSGNKNADFPTLFENIGLLIDSSIGSITEMIDSANSVTKQVSENITLIANSDAVKGIVDNIGSLSQNVIQGVNDTLNSEQLKKTFDELGKLATSVLDSAGSVVNSEQAQNLFTTVNTGLNQLLQTIVSPVQSGAAAMKAKKAIEIPFCHKTPCAPSDASPEPEKKATPTPQAAPPEPSQATIKKEEPVKQATQPKESQSAPAVTRENPSLKPKITENKRRDNNDKSRGKDRSGYKKEDPSRKGTIPRQK</sequence>
<proteinExistence type="predicted"/>
<feature type="region of interest" description="Disordered" evidence="1">
    <location>
        <begin position="1"/>
        <end position="24"/>
    </location>
</feature>
<feature type="compositionally biased region" description="Basic and acidic residues" evidence="1">
    <location>
        <begin position="231"/>
        <end position="259"/>
    </location>
</feature>
<dbReference type="AlphaFoldDB" id="B3EPL2"/>
<gene>
    <name evidence="2" type="ordered locus">Cphamn1_0945</name>
</gene>
<evidence type="ECO:0000313" key="2">
    <source>
        <dbReference type="EMBL" id="ACE03890.1"/>
    </source>
</evidence>
<dbReference type="EMBL" id="CP001101">
    <property type="protein sequence ID" value="ACE03890.1"/>
    <property type="molecule type" value="Genomic_DNA"/>
</dbReference>
<name>B3EPL2_CHLPB</name>
<reference evidence="2" key="1">
    <citation type="submission" date="2008-06" db="EMBL/GenBank/DDBJ databases">
        <title>Complete sequence of Chlorobium phaeobacteroides BS1.</title>
        <authorList>
            <consortium name="US DOE Joint Genome Institute"/>
            <person name="Lucas S."/>
            <person name="Copeland A."/>
            <person name="Lapidus A."/>
            <person name="Glavina del Rio T."/>
            <person name="Dalin E."/>
            <person name="Tice H."/>
            <person name="Bruce D."/>
            <person name="Goodwin L."/>
            <person name="Pitluck S."/>
            <person name="Schmutz J."/>
            <person name="Larimer F."/>
            <person name="Land M."/>
            <person name="Hauser L."/>
            <person name="Kyrpides N."/>
            <person name="Ovchinnikova G."/>
            <person name="Li T."/>
            <person name="Liu Z."/>
            <person name="Zhao F."/>
            <person name="Overmann J."/>
            <person name="Bryant D.A."/>
            <person name="Richardson P."/>
        </authorList>
    </citation>
    <scope>NUCLEOTIDE SEQUENCE [LARGE SCALE GENOMIC DNA]</scope>
    <source>
        <strain evidence="2">BS1</strain>
    </source>
</reference>
<feature type="compositionally biased region" description="Polar residues" evidence="1">
    <location>
        <begin position="208"/>
        <end position="219"/>
    </location>
</feature>
<feature type="region of interest" description="Disordered" evidence="1">
    <location>
        <begin position="172"/>
        <end position="267"/>
    </location>
</feature>